<dbReference type="GO" id="GO:0005524">
    <property type="term" value="F:ATP binding"/>
    <property type="evidence" value="ECO:0007669"/>
    <property type="project" value="UniProtKB-UniRule"/>
</dbReference>
<dbReference type="AlphaFoldDB" id="A0LSJ1"/>
<dbReference type="InterPro" id="IPR005148">
    <property type="entry name" value="Arg-tRNA-synth_N"/>
</dbReference>
<dbReference type="InterPro" id="IPR035684">
    <property type="entry name" value="ArgRS_core"/>
</dbReference>
<keyword evidence="6 11" id="KW-0547">Nucleotide-binding</keyword>
<evidence type="ECO:0000313" key="15">
    <source>
        <dbReference type="EMBL" id="ABK52401.1"/>
    </source>
</evidence>
<dbReference type="PROSITE" id="PS00178">
    <property type="entry name" value="AA_TRNA_LIGASE_I"/>
    <property type="match status" value="1"/>
</dbReference>
<dbReference type="HAMAP" id="MF_00123">
    <property type="entry name" value="Arg_tRNA_synth"/>
    <property type="match status" value="1"/>
</dbReference>
<keyword evidence="4 11" id="KW-0963">Cytoplasm</keyword>
<reference evidence="15 16" key="1">
    <citation type="journal article" date="2009" name="Genome Res.">
        <title>Complete genome of the cellulolytic thermophile Acidothermus cellulolyticus 11B provides insights into its ecophysiological and evolutionary adaptations.</title>
        <authorList>
            <person name="Barabote R.D."/>
            <person name="Xie G."/>
            <person name="Leu D.H."/>
            <person name="Normand P."/>
            <person name="Necsulea A."/>
            <person name="Daubin V."/>
            <person name="Medigue C."/>
            <person name="Adney W.S."/>
            <person name="Xu X.C."/>
            <person name="Lapidus A."/>
            <person name="Parales R.E."/>
            <person name="Detter C."/>
            <person name="Pujic P."/>
            <person name="Bruce D."/>
            <person name="Lavire C."/>
            <person name="Challacombe J.F."/>
            <person name="Brettin T.S."/>
            <person name="Berry A.M."/>
        </authorList>
    </citation>
    <scope>NUCLEOTIDE SEQUENCE [LARGE SCALE GENOMIC DNA]</scope>
    <source>
        <strain evidence="16">ATCC 43068 / DSM 8971 / 11B</strain>
    </source>
</reference>
<dbReference type="NCBIfam" id="TIGR00456">
    <property type="entry name" value="argS"/>
    <property type="match status" value="1"/>
</dbReference>
<dbReference type="InterPro" id="IPR001278">
    <property type="entry name" value="Arg-tRNA-ligase"/>
</dbReference>
<dbReference type="Pfam" id="PF03485">
    <property type="entry name" value="Arg_tRNA_synt_N"/>
    <property type="match status" value="1"/>
</dbReference>
<dbReference type="Gene3D" id="1.10.730.10">
    <property type="entry name" value="Isoleucyl-tRNA Synthetase, Domain 1"/>
    <property type="match status" value="1"/>
</dbReference>
<keyword evidence="5 11" id="KW-0436">Ligase</keyword>
<evidence type="ECO:0000256" key="10">
    <source>
        <dbReference type="ARBA" id="ARBA00049339"/>
    </source>
</evidence>
<dbReference type="PANTHER" id="PTHR11956">
    <property type="entry name" value="ARGINYL-TRNA SYNTHETASE"/>
    <property type="match status" value="1"/>
</dbReference>
<evidence type="ECO:0000256" key="6">
    <source>
        <dbReference type="ARBA" id="ARBA00022741"/>
    </source>
</evidence>
<dbReference type="InterPro" id="IPR001412">
    <property type="entry name" value="aa-tRNA-synth_I_CS"/>
</dbReference>
<proteinExistence type="inferred from homology"/>
<comment type="subcellular location">
    <subcellularLocation>
        <location evidence="1 11">Cytoplasm</location>
    </subcellularLocation>
</comment>
<organism evidence="15 16">
    <name type="scientific">Acidothermus cellulolyticus (strain ATCC 43068 / DSM 8971 / 11B)</name>
    <dbReference type="NCBI Taxonomy" id="351607"/>
    <lineage>
        <taxon>Bacteria</taxon>
        <taxon>Bacillati</taxon>
        <taxon>Actinomycetota</taxon>
        <taxon>Actinomycetes</taxon>
        <taxon>Acidothermales</taxon>
        <taxon>Acidothermaceae</taxon>
        <taxon>Acidothermus</taxon>
    </lineage>
</organism>
<evidence type="ECO:0000256" key="4">
    <source>
        <dbReference type="ARBA" id="ARBA00022490"/>
    </source>
</evidence>
<name>A0LSJ1_ACIC1</name>
<evidence type="ECO:0000256" key="2">
    <source>
        <dbReference type="ARBA" id="ARBA00005594"/>
    </source>
</evidence>
<evidence type="ECO:0000256" key="11">
    <source>
        <dbReference type="HAMAP-Rule" id="MF_00123"/>
    </source>
</evidence>
<dbReference type="Pfam" id="PF05746">
    <property type="entry name" value="DALR_1"/>
    <property type="match status" value="1"/>
</dbReference>
<accession>A0LSJ1</accession>
<evidence type="ECO:0000256" key="12">
    <source>
        <dbReference type="RuleBase" id="RU363038"/>
    </source>
</evidence>
<evidence type="ECO:0000259" key="13">
    <source>
        <dbReference type="SMART" id="SM00836"/>
    </source>
</evidence>
<dbReference type="FunFam" id="1.10.730.10:FF:000008">
    <property type="entry name" value="Arginine--tRNA ligase"/>
    <property type="match status" value="1"/>
</dbReference>
<sequence length="562" mass="61839">MPARRRCGSLAPVTPADLADAIRRAIRAAVDADQLRVDVPAEVLVERPKRKEFGDYATNVALQLAKSAGRPPRDVAAILAEQLAAQPGIAAVDVAGPGFLNIRLAAGAQGDIARQIVEAGPRYGTSTTLRGQRINVEFVSANPTGPLHLGHTRWAAVGDALARVLQAAGAEVTREFYINDRGAQMEKFGASLAAAAVGEPIPDDGYHGRYIHDLAKEIAGEHPEFLDLPPDERAAAFRDEGYRRQLERQRRALEHFRVHFDVWFSERVLHESGAVEAALDELRRQGHVYEADGAVWLRTTDFGDDRDRVLVRSNGEKTYFAADAAYYLDKRRRGFDTCLYLLGADHHGYVARLKAIAACAGDDPERTLEVLIGQLVKILKGGEEVRLSKRAGEIVTLEDVVDLAGVDAVRYSLARYPADSPLTLDVDLITRQTNDNPVFYVQYVAARTASVSRHARDLGIDRGAFDPTLLGHDREIDLLGALAEFPRIVASAAELREPHRIARYLEELAGTYHRFYDACRILPVGDEQPTPLTHARLWLNDATRIVIANGLELLGVEAPERM</sequence>
<evidence type="ECO:0000256" key="3">
    <source>
        <dbReference type="ARBA" id="ARBA00011245"/>
    </source>
</evidence>
<dbReference type="FunCoup" id="A0LSJ1">
    <property type="interactions" value="335"/>
</dbReference>
<evidence type="ECO:0000259" key="14">
    <source>
        <dbReference type="SMART" id="SM01016"/>
    </source>
</evidence>
<dbReference type="KEGG" id="ace:Acel_0628"/>
<feature type="short sequence motif" description="'HIGH' region" evidence="11">
    <location>
        <begin position="141"/>
        <end position="151"/>
    </location>
</feature>
<dbReference type="Gene3D" id="3.30.1360.70">
    <property type="entry name" value="Arginyl tRNA synthetase N-terminal domain"/>
    <property type="match status" value="1"/>
</dbReference>
<dbReference type="EMBL" id="CP000481">
    <property type="protein sequence ID" value="ABK52401.1"/>
    <property type="molecule type" value="Genomic_DNA"/>
</dbReference>
<evidence type="ECO:0000313" key="16">
    <source>
        <dbReference type="Proteomes" id="UP000008221"/>
    </source>
</evidence>
<dbReference type="InterPro" id="IPR036695">
    <property type="entry name" value="Arg-tRNA-synth_N_sf"/>
</dbReference>
<dbReference type="InterPro" id="IPR014729">
    <property type="entry name" value="Rossmann-like_a/b/a_fold"/>
</dbReference>
<comment type="catalytic activity">
    <reaction evidence="10 11">
        <text>tRNA(Arg) + L-arginine + ATP = L-arginyl-tRNA(Arg) + AMP + diphosphate</text>
        <dbReference type="Rhea" id="RHEA:20301"/>
        <dbReference type="Rhea" id="RHEA-COMP:9658"/>
        <dbReference type="Rhea" id="RHEA-COMP:9673"/>
        <dbReference type="ChEBI" id="CHEBI:30616"/>
        <dbReference type="ChEBI" id="CHEBI:32682"/>
        <dbReference type="ChEBI" id="CHEBI:33019"/>
        <dbReference type="ChEBI" id="CHEBI:78442"/>
        <dbReference type="ChEBI" id="CHEBI:78513"/>
        <dbReference type="ChEBI" id="CHEBI:456215"/>
        <dbReference type="EC" id="6.1.1.19"/>
    </reaction>
</comment>
<dbReference type="GO" id="GO:0006420">
    <property type="term" value="P:arginyl-tRNA aminoacylation"/>
    <property type="evidence" value="ECO:0007669"/>
    <property type="project" value="UniProtKB-UniRule"/>
</dbReference>
<dbReference type="Gene3D" id="3.40.50.620">
    <property type="entry name" value="HUPs"/>
    <property type="match status" value="1"/>
</dbReference>
<dbReference type="SUPFAM" id="SSF47323">
    <property type="entry name" value="Anticodon-binding domain of a subclass of class I aminoacyl-tRNA synthetases"/>
    <property type="match status" value="1"/>
</dbReference>
<dbReference type="GO" id="GO:0004814">
    <property type="term" value="F:arginine-tRNA ligase activity"/>
    <property type="evidence" value="ECO:0007669"/>
    <property type="project" value="UniProtKB-UniRule"/>
</dbReference>
<keyword evidence="7 11" id="KW-0067">ATP-binding</keyword>
<gene>
    <name evidence="11" type="primary">argS</name>
    <name evidence="15" type="ordered locus">Acel_0628</name>
</gene>
<keyword evidence="9 11" id="KW-0030">Aminoacyl-tRNA synthetase</keyword>
<protein>
    <recommendedName>
        <fullName evidence="11">Arginine--tRNA ligase</fullName>
        <ecNumber evidence="11">6.1.1.19</ecNumber>
    </recommendedName>
    <alternativeName>
        <fullName evidence="11">Arginyl-tRNA synthetase</fullName>
        <shortName evidence="11">ArgRS</shortName>
    </alternativeName>
</protein>
<feature type="domain" description="Arginyl tRNA synthetase N-terminal" evidence="14">
    <location>
        <begin position="16"/>
        <end position="104"/>
    </location>
</feature>
<dbReference type="SMART" id="SM01016">
    <property type="entry name" value="Arg_tRNA_synt_N"/>
    <property type="match status" value="1"/>
</dbReference>
<dbReference type="InterPro" id="IPR009080">
    <property type="entry name" value="tRNAsynth_Ia_anticodon-bd"/>
</dbReference>
<dbReference type="SMART" id="SM00836">
    <property type="entry name" value="DALR_1"/>
    <property type="match status" value="1"/>
</dbReference>
<dbReference type="SUPFAM" id="SSF52374">
    <property type="entry name" value="Nucleotidylyl transferase"/>
    <property type="match status" value="1"/>
</dbReference>
<evidence type="ECO:0000256" key="9">
    <source>
        <dbReference type="ARBA" id="ARBA00023146"/>
    </source>
</evidence>
<dbReference type="Proteomes" id="UP000008221">
    <property type="component" value="Chromosome"/>
</dbReference>
<dbReference type="eggNOG" id="COG0018">
    <property type="taxonomic scope" value="Bacteria"/>
</dbReference>
<evidence type="ECO:0000256" key="8">
    <source>
        <dbReference type="ARBA" id="ARBA00022917"/>
    </source>
</evidence>
<dbReference type="CDD" id="cd00671">
    <property type="entry name" value="ArgRS_core"/>
    <property type="match status" value="1"/>
</dbReference>
<evidence type="ECO:0000256" key="1">
    <source>
        <dbReference type="ARBA" id="ARBA00004496"/>
    </source>
</evidence>
<dbReference type="SUPFAM" id="SSF55190">
    <property type="entry name" value="Arginyl-tRNA synthetase (ArgRS), N-terminal 'additional' domain"/>
    <property type="match status" value="1"/>
</dbReference>
<evidence type="ECO:0000256" key="5">
    <source>
        <dbReference type="ARBA" id="ARBA00022598"/>
    </source>
</evidence>
<comment type="similarity">
    <text evidence="2 11 12">Belongs to the class-I aminoacyl-tRNA synthetase family.</text>
</comment>
<dbReference type="InParanoid" id="A0LSJ1"/>
<dbReference type="FunFam" id="3.40.50.620:FF:000062">
    <property type="entry name" value="Arginine--tRNA ligase"/>
    <property type="match status" value="1"/>
</dbReference>
<dbReference type="GO" id="GO:0005737">
    <property type="term" value="C:cytoplasm"/>
    <property type="evidence" value="ECO:0007669"/>
    <property type="project" value="UniProtKB-SubCell"/>
</dbReference>
<keyword evidence="16" id="KW-1185">Reference proteome</keyword>
<dbReference type="PRINTS" id="PR01038">
    <property type="entry name" value="TRNASYNTHARG"/>
</dbReference>
<dbReference type="EC" id="6.1.1.19" evidence="11"/>
<comment type="subunit">
    <text evidence="3 11">Monomer.</text>
</comment>
<dbReference type="HOGENOM" id="CLU_006406_0_1_11"/>
<dbReference type="InterPro" id="IPR008909">
    <property type="entry name" value="DALR_anticod-bd"/>
</dbReference>
<dbReference type="STRING" id="351607.Acel_0628"/>
<keyword evidence="8 11" id="KW-0648">Protein biosynthesis</keyword>
<dbReference type="Pfam" id="PF00750">
    <property type="entry name" value="tRNA-synt_1d"/>
    <property type="match status" value="2"/>
</dbReference>
<feature type="domain" description="DALR anticodon binding" evidence="13">
    <location>
        <begin position="441"/>
        <end position="562"/>
    </location>
</feature>
<dbReference type="PANTHER" id="PTHR11956:SF5">
    <property type="entry name" value="ARGININE--TRNA LIGASE, CYTOPLASMIC"/>
    <property type="match status" value="1"/>
</dbReference>
<evidence type="ECO:0000256" key="7">
    <source>
        <dbReference type="ARBA" id="ARBA00022840"/>
    </source>
</evidence>